<protein>
    <submittedName>
        <fullName evidence="3">Uncharacterized protein</fullName>
    </submittedName>
</protein>
<feature type="region of interest" description="Disordered" evidence="2">
    <location>
        <begin position="46"/>
        <end position="101"/>
    </location>
</feature>
<keyword evidence="4" id="KW-1185">Reference proteome</keyword>
<feature type="compositionally biased region" description="Polar residues" evidence="2">
    <location>
        <begin position="46"/>
        <end position="60"/>
    </location>
</feature>
<proteinExistence type="predicted"/>
<accession>A0AAV2G6M0</accession>
<evidence type="ECO:0000256" key="2">
    <source>
        <dbReference type="SAM" id="MobiDB-lite"/>
    </source>
</evidence>
<organism evidence="3 4">
    <name type="scientific">Linum trigynum</name>
    <dbReference type="NCBI Taxonomy" id="586398"/>
    <lineage>
        <taxon>Eukaryota</taxon>
        <taxon>Viridiplantae</taxon>
        <taxon>Streptophyta</taxon>
        <taxon>Embryophyta</taxon>
        <taxon>Tracheophyta</taxon>
        <taxon>Spermatophyta</taxon>
        <taxon>Magnoliopsida</taxon>
        <taxon>eudicotyledons</taxon>
        <taxon>Gunneridae</taxon>
        <taxon>Pentapetalae</taxon>
        <taxon>rosids</taxon>
        <taxon>fabids</taxon>
        <taxon>Malpighiales</taxon>
        <taxon>Linaceae</taxon>
        <taxon>Linum</taxon>
    </lineage>
</organism>
<dbReference type="EMBL" id="OZ034821">
    <property type="protein sequence ID" value="CAL1405245.1"/>
    <property type="molecule type" value="Genomic_DNA"/>
</dbReference>
<name>A0AAV2G6M0_9ROSI</name>
<feature type="compositionally biased region" description="Basic and acidic residues" evidence="2">
    <location>
        <begin position="77"/>
        <end position="87"/>
    </location>
</feature>
<evidence type="ECO:0000313" key="3">
    <source>
        <dbReference type="EMBL" id="CAL1405245.1"/>
    </source>
</evidence>
<dbReference type="Proteomes" id="UP001497516">
    <property type="component" value="Chromosome 8"/>
</dbReference>
<dbReference type="AlphaFoldDB" id="A0AAV2G6M0"/>
<evidence type="ECO:0000313" key="4">
    <source>
        <dbReference type="Proteomes" id="UP001497516"/>
    </source>
</evidence>
<reference evidence="3 4" key="1">
    <citation type="submission" date="2024-04" db="EMBL/GenBank/DDBJ databases">
        <authorList>
            <person name="Fracassetti M."/>
        </authorList>
    </citation>
    <scope>NUCLEOTIDE SEQUENCE [LARGE SCALE GENOMIC DNA]</scope>
</reference>
<sequence>MMYCVRDYHCGLIGYHVERKSGARRSAPDPPIIPLTCCHADSARSNQTFPSVGTTQTSSPVLGVKRKEHSNSAPPETVRKLPRHGEGVIDTSASSSGGQISQQQQNTVAVLMQDNKKLRADLSDYEIRKEELNLKVIKLTKELEGENAKYERLMAELTLLDDVKLENQRVNIAP</sequence>
<keyword evidence="1" id="KW-0175">Coiled coil</keyword>
<gene>
    <name evidence="3" type="ORF">LTRI10_LOCUS45041</name>
</gene>
<feature type="coiled-coil region" evidence="1">
    <location>
        <begin position="108"/>
        <end position="160"/>
    </location>
</feature>
<feature type="compositionally biased region" description="Low complexity" evidence="2">
    <location>
        <begin position="92"/>
        <end position="101"/>
    </location>
</feature>
<evidence type="ECO:0000256" key="1">
    <source>
        <dbReference type="SAM" id="Coils"/>
    </source>
</evidence>